<dbReference type="EMBL" id="CM044701">
    <property type="protein sequence ID" value="KAI5684120.1"/>
    <property type="molecule type" value="Genomic_DNA"/>
</dbReference>
<organism evidence="1 2">
    <name type="scientific">Catharanthus roseus</name>
    <name type="common">Madagascar periwinkle</name>
    <name type="synonym">Vinca rosea</name>
    <dbReference type="NCBI Taxonomy" id="4058"/>
    <lineage>
        <taxon>Eukaryota</taxon>
        <taxon>Viridiplantae</taxon>
        <taxon>Streptophyta</taxon>
        <taxon>Embryophyta</taxon>
        <taxon>Tracheophyta</taxon>
        <taxon>Spermatophyta</taxon>
        <taxon>Magnoliopsida</taxon>
        <taxon>eudicotyledons</taxon>
        <taxon>Gunneridae</taxon>
        <taxon>Pentapetalae</taxon>
        <taxon>asterids</taxon>
        <taxon>lamiids</taxon>
        <taxon>Gentianales</taxon>
        <taxon>Apocynaceae</taxon>
        <taxon>Rauvolfioideae</taxon>
        <taxon>Vinceae</taxon>
        <taxon>Catharanthinae</taxon>
        <taxon>Catharanthus</taxon>
    </lineage>
</organism>
<evidence type="ECO:0000313" key="2">
    <source>
        <dbReference type="Proteomes" id="UP001060085"/>
    </source>
</evidence>
<gene>
    <name evidence="1" type="ORF">M9H77_05348</name>
</gene>
<keyword evidence="2" id="KW-1185">Reference proteome</keyword>
<name>A0ACC0CGV1_CATRO</name>
<reference evidence="2" key="1">
    <citation type="journal article" date="2023" name="Nat. Plants">
        <title>Single-cell RNA sequencing provides a high-resolution roadmap for understanding the multicellular compartmentation of specialized metabolism.</title>
        <authorList>
            <person name="Sun S."/>
            <person name="Shen X."/>
            <person name="Li Y."/>
            <person name="Li Y."/>
            <person name="Wang S."/>
            <person name="Li R."/>
            <person name="Zhang H."/>
            <person name="Shen G."/>
            <person name="Guo B."/>
            <person name="Wei J."/>
            <person name="Xu J."/>
            <person name="St-Pierre B."/>
            <person name="Chen S."/>
            <person name="Sun C."/>
        </authorList>
    </citation>
    <scope>NUCLEOTIDE SEQUENCE [LARGE SCALE GENOMIC DNA]</scope>
</reference>
<dbReference type="Proteomes" id="UP001060085">
    <property type="component" value="Linkage Group LG01"/>
</dbReference>
<protein>
    <submittedName>
        <fullName evidence="1">Uncharacterized protein</fullName>
    </submittedName>
</protein>
<comment type="caution">
    <text evidence="1">The sequence shown here is derived from an EMBL/GenBank/DDBJ whole genome shotgun (WGS) entry which is preliminary data.</text>
</comment>
<evidence type="ECO:0000313" key="1">
    <source>
        <dbReference type="EMBL" id="KAI5684120.1"/>
    </source>
</evidence>
<accession>A0ACC0CGV1</accession>
<proteinExistence type="predicted"/>
<sequence length="1663" mass="179520">MEGHNSSSGIQRPCTETARTRSQTSAQPQVRSVGSQQCGSVRVMNDCQVVVGLPATTAIAAGQASFAAAMAAGQASSAAATAAGQASSAVATAAGQASSAGDMAAGQTSSAADTAAGQASSAAATAAGQASSTAAAATATGQTSSAAATVAGQASSAGATADGQASSTAAMAAGQASSTAAMAAEQASSTASTAAGQASSTAAMATGQPSATATMAAGPPSTTEAMAAGLPSATVPAAEIKPVAVGTVGQQVIEKRKRGRPPKGQYQAPKPPPPKRSREEEEDVCFICFDGGSLVLCDRKGCPKAYHPACIKRDEAFFRSKAKWNCGWHICSVCQKGAYYMCYTCTYSLCKGCTRNAEYVCVRGNNGFCTTCMKTIMLIENKDTGSKESVQVDFDDKTSWEYLFKVYWVCLKGKLSLTLDELIAAKSPWQGVAPLNNKQQLPDKINSMIGSVASVSEESSDYLELKIPKEQPQLPTQDSTSPEKLSERSTALNGCSEWASKDLLEFVAHMRNGDTSLLSHFDVQSLLLDYIKRNNLRDPRRKSQIICDFRLKNLFGKPRVGHIEMLKLLEYHFLIKEDTQKNAFIPAAIVGNVTEQVGADYGTDLTSNQNKKRKTRRKVEERAPQINLDEYAAINVHNISLIYLRRNLMENLLGDMETFHDKVVGSIVRIRVSCNDQKQDIFRLVQVVGTSKTAEPYKIGDRSTDIMLEVLNLDKKETVSIDGISNQEFFEEECRRLRQSIKCGLVKRFTVGEIQTKAIALQAVRLNDWMESEILRLNHLRDRANENGRKKELRECIEKLQLLKTPEERQRRLTEIPEIHADPKMNPNYESEDYMAVDNDKKQGEYSRSRSSLVNTNESQPIHPVRRVNEDGAVRTQQMDEKREMQGPNNCPVHENLVFTGGSSSSWSKQTAGRSDLESSALTSFSENSPPTDSSEMEKMWHYRDPNGKIQGPFSMMQLRKWSTTGYFPDDMRIWITNEQDGSILLADALNGQLYKASLLLHNFSLQSQGTEIGSGSRLRAVDGWSSFPSRNEGDDKQEGLVQCNDSRVNVSNSHEFGRSEVSGSVSCDWSKPAVGEDMQPRKMEPCELSKSKNSCSNHSPTCSPVQSFNLEQTPVSPLNQSKEHEEFNPILDQGTASSLLKVVQHIFGGEDHEMPSCSQSSGNQSPGQNLRSAPLNLDLNDKDSGLTASAQPNDSSERNITDLLDLPSPTPNRCTGQATEKPEFTLLDVSAQGAGMLDLSSPTPKSTYEDLPSPIYSTNKALPAHTPNPTEEALPNPTTKQTDEDQEGKIAEANQSVPSKVSVQDSGPNLSSTASLEVGGARLREIANEWAGYSLSHAKPSIEEWDSDIFSLSLKQPGAVGDQVTIPNSNSDPVTQSSHSHPAPSMTSWQAVHEPIEFSTLAEESVSDLLAEVDAMESQSGLASPTSGMKYSDERNDCFSSIEELSPTPDTGKSDACSADVQFPSQPTVIDDPVGTSQADAFDRLKRSGGRSTTSSEGETKSADAPINLREAGSEIHPSQNMVAGNMARSRELEPIDPGWATAQGNMNMGWGGPAQGFPNVGWGPSMGTSWGNPNLNLAPYNGNVAWDSPRRYGGERFAGSRDWGFQGQDPGYGRGRPTWSRQPHGGGGAGYSRPPPKGQRVCKFYESGHCKKGASCDYLHP</sequence>